<evidence type="ECO:0008006" key="6">
    <source>
        <dbReference type="Google" id="ProtNLM"/>
    </source>
</evidence>
<dbReference type="RefSeq" id="WP_126828059.1">
    <property type="nucleotide sequence ID" value="NZ_PIQG01000004.1"/>
</dbReference>
<feature type="region of interest" description="Disordered" evidence="3">
    <location>
        <begin position="136"/>
        <end position="158"/>
    </location>
</feature>
<dbReference type="Pfam" id="PF04220">
    <property type="entry name" value="YihI"/>
    <property type="match status" value="1"/>
</dbReference>
<dbReference type="OrthoDB" id="5677577at2"/>
<dbReference type="NCBIfam" id="NF003560">
    <property type="entry name" value="PRK05244.1-1"/>
    <property type="match status" value="1"/>
</dbReference>
<feature type="region of interest" description="Disordered" evidence="3">
    <location>
        <begin position="1"/>
        <end position="69"/>
    </location>
</feature>
<dbReference type="AlphaFoldDB" id="A0A432ZEI3"/>
<feature type="compositionally biased region" description="Acidic residues" evidence="3">
    <location>
        <begin position="138"/>
        <end position="158"/>
    </location>
</feature>
<accession>A0A432ZEI3</accession>
<keyword evidence="5" id="KW-1185">Reference proteome</keyword>
<evidence type="ECO:0000256" key="3">
    <source>
        <dbReference type="SAM" id="MobiDB-lite"/>
    </source>
</evidence>
<keyword evidence="2" id="KW-0690">Ribosome biogenesis</keyword>
<protein>
    <recommendedName>
        <fullName evidence="6">Der GTPase-activating protein YihI</fullName>
    </recommendedName>
</protein>
<gene>
    <name evidence="4" type="ORF">CWI83_08460</name>
</gene>
<sequence>MTRRKKSRQPGPLAPSKKPREELQRDSQTKAKRNKGHKPGSRHNLTRAKNEANSVKPEEKDSRFGSKKPVTLIAPQALVSEVADKPQPTAQQELEALQNDTKLQRLIALLEAGEELSESDLSYLDSRTERFNQLAEELGLELDDDDDELDDWEDEDDY</sequence>
<organism evidence="4 5">
    <name type="scientific">Pseudidiomarina taiwanensis</name>
    <dbReference type="NCBI Taxonomy" id="337250"/>
    <lineage>
        <taxon>Bacteria</taxon>
        <taxon>Pseudomonadati</taxon>
        <taxon>Pseudomonadota</taxon>
        <taxon>Gammaproteobacteria</taxon>
        <taxon>Alteromonadales</taxon>
        <taxon>Idiomarinaceae</taxon>
        <taxon>Pseudidiomarina</taxon>
    </lineage>
</organism>
<reference evidence="4 5" key="1">
    <citation type="journal article" date="2011" name="Front. Microbiol.">
        <title>Genomic signatures of strain selection and enhancement in Bacillus atrophaeus var. globigii, a historical biowarfare simulant.</title>
        <authorList>
            <person name="Gibbons H.S."/>
            <person name="Broomall S.M."/>
            <person name="McNew L.A."/>
            <person name="Daligault H."/>
            <person name="Chapman C."/>
            <person name="Bruce D."/>
            <person name="Karavis M."/>
            <person name="Krepps M."/>
            <person name="McGregor P.A."/>
            <person name="Hong C."/>
            <person name="Park K.H."/>
            <person name="Akmal A."/>
            <person name="Feldman A."/>
            <person name="Lin J.S."/>
            <person name="Chang W.E."/>
            <person name="Higgs B.W."/>
            <person name="Demirev P."/>
            <person name="Lindquist J."/>
            <person name="Liem A."/>
            <person name="Fochler E."/>
            <person name="Read T.D."/>
            <person name="Tapia R."/>
            <person name="Johnson S."/>
            <person name="Bishop-Lilly K.A."/>
            <person name="Detter C."/>
            <person name="Han C."/>
            <person name="Sozhamannan S."/>
            <person name="Rosenzweig C.N."/>
            <person name="Skowronski E.W."/>
        </authorList>
    </citation>
    <scope>NUCLEOTIDE SEQUENCE [LARGE SCALE GENOMIC DNA]</scope>
    <source>
        <strain evidence="4 5">PIT1</strain>
    </source>
</reference>
<feature type="compositionally biased region" description="Basic residues" evidence="3">
    <location>
        <begin position="30"/>
        <end position="46"/>
    </location>
</feature>
<evidence type="ECO:0000256" key="1">
    <source>
        <dbReference type="ARBA" id="ARBA00022468"/>
    </source>
</evidence>
<feature type="compositionally biased region" description="Basic and acidic residues" evidence="3">
    <location>
        <begin position="18"/>
        <end position="29"/>
    </location>
</feature>
<proteinExistence type="predicted"/>
<comment type="caution">
    <text evidence="4">The sequence shown here is derived from an EMBL/GenBank/DDBJ whole genome shotgun (WGS) entry which is preliminary data.</text>
</comment>
<evidence type="ECO:0000313" key="4">
    <source>
        <dbReference type="EMBL" id="RUO76385.1"/>
    </source>
</evidence>
<dbReference type="GO" id="GO:0005096">
    <property type="term" value="F:GTPase activator activity"/>
    <property type="evidence" value="ECO:0007669"/>
    <property type="project" value="UniProtKB-KW"/>
</dbReference>
<dbReference type="EMBL" id="PIQG01000004">
    <property type="protein sequence ID" value="RUO76385.1"/>
    <property type="molecule type" value="Genomic_DNA"/>
</dbReference>
<dbReference type="Proteomes" id="UP000288279">
    <property type="component" value="Unassembled WGS sequence"/>
</dbReference>
<dbReference type="GO" id="GO:0042254">
    <property type="term" value="P:ribosome biogenesis"/>
    <property type="evidence" value="ECO:0007669"/>
    <property type="project" value="UniProtKB-KW"/>
</dbReference>
<evidence type="ECO:0000313" key="5">
    <source>
        <dbReference type="Proteomes" id="UP000288279"/>
    </source>
</evidence>
<evidence type="ECO:0000256" key="2">
    <source>
        <dbReference type="ARBA" id="ARBA00022517"/>
    </source>
</evidence>
<name>A0A432ZEI3_9GAMM</name>
<keyword evidence="1" id="KW-0343">GTPase activation</keyword>
<dbReference type="InterPro" id="IPR007336">
    <property type="entry name" value="YihI"/>
</dbReference>